<dbReference type="Pfam" id="PF06325">
    <property type="entry name" value="PrmA"/>
    <property type="match status" value="1"/>
</dbReference>
<accession>A0ABV5WN19</accession>
<protein>
    <recommendedName>
        <fullName evidence="6">Ribosomal protein L11 methyltransferase</fullName>
        <shortName evidence="6">L11 Mtase</shortName>
        <ecNumber evidence="6">2.1.1.-</ecNumber>
    </recommendedName>
</protein>
<keyword evidence="2 6" id="KW-0963">Cytoplasm</keyword>
<evidence type="ECO:0000256" key="4">
    <source>
        <dbReference type="ARBA" id="ARBA00022679"/>
    </source>
</evidence>
<keyword evidence="5 6" id="KW-0949">S-adenosyl-L-methionine</keyword>
<proteinExistence type="inferred from homology"/>
<evidence type="ECO:0000256" key="2">
    <source>
        <dbReference type="ARBA" id="ARBA00022490"/>
    </source>
</evidence>
<gene>
    <name evidence="6 7" type="primary">prmA</name>
    <name evidence="7" type="ORF">ACFFMS_26480</name>
</gene>
<feature type="binding site" evidence="6">
    <location>
        <position position="162"/>
    </location>
    <ligand>
        <name>S-adenosyl-L-methionine</name>
        <dbReference type="ChEBI" id="CHEBI:59789"/>
    </ligand>
</feature>
<dbReference type="Proteomes" id="UP001589609">
    <property type="component" value="Unassembled WGS sequence"/>
</dbReference>
<dbReference type="HAMAP" id="MF_00735">
    <property type="entry name" value="Methyltr_PrmA"/>
    <property type="match status" value="1"/>
</dbReference>
<dbReference type="PANTHER" id="PTHR43648">
    <property type="entry name" value="ELECTRON TRANSFER FLAVOPROTEIN BETA SUBUNIT LYSINE METHYLTRANSFERASE"/>
    <property type="match status" value="1"/>
</dbReference>
<feature type="binding site" evidence="6">
    <location>
        <position position="248"/>
    </location>
    <ligand>
        <name>S-adenosyl-L-methionine</name>
        <dbReference type="ChEBI" id="CHEBI:59789"/>
    </ligand>
</feature>
<evidence type="ECO:0000256" key="6">
    <source>
        <dbReference type="HAMAP-Rule" id="MF_00735"/>
    </source>
</evidence>
<dbReference type="GO" id="GO:0005840">
    <property type="term" value="C:ribosome"/>
    <property type="evidence" value="ECO:0007669"/>
    <property type="project" value="UniProtKB-KW"/>
</dbReference>
<dbReference type="CDD" id="cd02440">
    <property type="entry name" value="AdoMet_MTases"/>
    <property type="match status" value="1"/>
</dbReference>
<reference evidence="7 8" key="1">
    <citation type="submission" date="2024-09" db="EMBL/GenBank/DDBJ databases">
        <authorList>
            <person name="Sun Q."/>
            <person name="Mori K."/>
        </authorList>
    </citation>
    <scope>NUCLEOTIDE SEQUENCE [LARGE SCALE GENOMIC DNA]</scope>
    <source>
        <strain evidence="7 8">JCM 11201</strain>
    </source>
</reference>
<comment type="catalytic activity">
    <reaction evidence="6">
        <text>L-lysyl-[protein] + 3 S-adenosyl-L-methionine = N(6),N(6),N(6)-trimethyl-L-lysyl-[protein] + 3 S-adenosyl-L-homocysteine + 3 H(+)</text>
        <dbReference type="Rhea" id="RHEA:54192"/>
        <dbReference type="Rhea" id="RHEA-COMP:9752"/>
        <dbReference type="Rhea" id="RHEA-COMP:13826"/>
        <dbReference type="ChEBI" id="CHEBI:15378"/>
        <dbReference type="ChEBI" id="CHEBI:29969"/>
        <dbReference type="ChEBI" id="CHEBI:57856"/>
        <dbReference type="ChEBI" id="CHEBI:59789"/>
        <dbReference type="ChEBI" id="CHEBI:61961"/>
    </reaction>
</comment>
<comment type="caution">
    <text evidence="7">The sequence shown here is derived from an EMBL/GenBank/DDBJ whole genome shotgun (WGS) entry which is preliminary data.</text>
</comment>
<dbReference type="InterPro" id="IPR029063">
    <property type="entry name" value="SAM-dependent_MTases_sf"/>
</dbReference>
<comment type="function">
    <text evidence="6">Methylates ribosomal protein L11.</text>
</comment>
<evidence type="ECO:0000256" key="3">
    <source>
        <dbReference type="ARBA" id="ARBA00022603"/>
    </source>
</evidence>
<comment type="subcellular location">
    <subcellularLocation>
        <location evidence="6">Cytoplasm</location>
    </subcellularLocation>
</comment>
<dbReference type="PANTHER" id="PTHR43648:SF1">
    <property type="entry name" value="ELECTRON TRANSFER FLAVOPROTEIN BETA SUBUNIT LYSINE METHYLTRANSFERASE"/>
    <property type="match status" value="1"/>
</dbReference>
<dbReference type="NCBIfam" id="TIGR00406">
    <property type="entry name" value="prmA"/>
    <property type="match status" value="1"/>
</dbReference>
<evidence type="ECO:0000313" key="7">
    <source>
        <dbReference type="EMBL" id="MFB9761782.1"/>
    </source>
</evidence>
<dbReference type="GO" id="GO:0032259">
    <property type="term" value="P:methylation"/>
    <property type="evidence" value="ECO:0007669"/>
    <property type="project" value="UniProtKB-KW"/>
</dbReference>
<comment type="similarity">
    <text evidence="1 6">Belongs to the methyltransferase superfamily. PrmA family.</text>
</comment>
<keyword evidence="8" id="KW-1185">Reference proteome</keyword>
<name>A0ABV5WN19_9BACI</name>
<keyword evidence="7" id="KW-0687">Ribonucleoprotein</keyword>
<dbReference type="RefSeq" id="WP_379951894.1">
    <property type="nucleotide sequence ID" value="NZ_JBHMAF010000196.1"/>
</dbReference>
<feature type="binding site" evidence="6">
    <location>
        <position position="183"/>
    </location>
    <ligand>
        <name>S-adenosyl-L-methionine</name>
        <dbReference type="ChEBI" id="CHEBI:59789"/>
    </ligand>
</feature>
<dbReference type="SUPFAM" id="SSF53335">
    <property type="entry name" value="S-adenosyl-L-methionine-dependent methyltransferases"/>
    <property type="match status" value="1"/>
</dbReference>
<organism evidence="7 8">
    <name type="scientific">Ectobacillus funiculus</name>
    <dbReference type="NCBI Taxonomy" id="137993"/>
    <lineage>
        <taxon>Bacteria</taxon>
        <taxon>Bacillati</taxon>
        <taxon>Bacillota</taxon>
        <taxon>Bacilli</taxon>
        <taxon>Bacillales</taxon>
        <taxon>Bacillaceae</taxon>
        <taxon>Ectobacillus</taxon>
    </lineage>
</organism>
<dbReference type="PIRSF" id="PIRSF000401">
    <property type="entry name" value="RPL11_MTase"/>
    <property type="match status" value="1"/>
</dbReference>
<dbReference type="Gene3D" id="3.40.50.150">
    <property type="entry name" value="Vaccinia Virus protein VP39"/>
    <property type="match status" value="1"/>
</dbReference>
<dbReference type="InterPro" id="IPR004498">
    <property type="entry name" value="Ribosomal_PrmA_MeTrfase"/>
</dbReference>
<evidence type="ECO:0000256" key="5">
    <source>
        <dbReference type="ARBA" id="ARBA00022691"/>
    </source>
</evidence>
<dbReference type="GO" id="GO:0008168">
    <property type="term" value="F:methyltransferase activity"/>
    <property type="evidence" value="ECO:0007669"/>
    <property type="project" value="UniProtKB-KW"/>
</dbReference>
<evidence type="ECO:0000313" key="8">
    <source>
        <dbReference type="Proteomes" id="UP001589609"/>
    </source>
</evidence>
<sequence>MKWSEVTVHTSQEAVEAVSHILHEAGASGVSIEDKMDFTKERDNRFGEIYEVDANQYPEEGVRVKAYFALNDTFDQLLEQIRLSVSALSSFGLDIGANIVNASEVDEEDWATAWKQYYHPIKVSDTFTIVPTWEEYTPEVETERIIELDPGMAFGTGTHPTTIMCIRALEKTVQPEDLVIDVGTGSGILSIAAAKLGAAAVQAYDLDEVAVESAQMNVELNKTDDVVTVAQNNLLQNIEGPVDLIVANLLADIILLFPHDAARVLKPGGLFITSGIIAAKQQDVSEGLEKAGFTIEEVMTIEDWVAIIARNKA</sequence>
<feature type="binding site" evidence="6">
    <location>
        <position position="205"/>
    </location>
    <ligand>
        <name>S-adenosyl-L-methionine</name>
        <dbReference type="ChEBI" id="CHEBI:59789"/>
    </ligand>
</feature>
<dbReference type="EC" id="2.1.1.-" evidence="6"/>
<dbReference type="InterPro" id="IPR050078">
    <property type="entry name" value="Ribosomal_L11_MeTrfase_PrmA"/>
</dbReference>
<evidence type="ECO:0000256" key="1">
    <source>
        <dbReference type="ARBA" id="ARBA00009741"/>
    </source>
</evidence>
<keyword evidence="7" id="KW-0689">Ribosomal protein</keyword>
<keyword evidence="4 6" id="KW-0808">Transferase</keyword>
<keyword evidence="3 6" id="KW-0489">Methyltransferase</keyword>
<dbReference type="EMBL" id="JBHMAF010000196">
    <property type="protein sequence ID" value="MFB9761782.1"/>
    <property type="molecule type" value="Genomic_DNA"/>
</dbReference>